<sequence length="444" mass="48350">MKALRTISLLLILIGAPIGHAMQILNLSEGGAHPLSFSSNVGTVFISDTQIADYQVVDANHVVIFGKRSGASALIVYDENGETLLSRHLEVNKSLVSIQQQIQLRYPDANVTVFNLGEQTVLSGKVATEKDKDEIHQLVGELLAKSPAETKFEWQPDGSQGSSNSNSYPLPFLTKRSYPGLVNQIEVAMTRQVNVKLTIAEVSHSFMESFGIQLGSDGNPGVFIDQLTSFSASDIVSIITAIGDDTVGQILAEPNLSVISNETASFLVGGELPIVTIVDGGTNVEYKEFGVKLDVSAKVMRDDKIMLALMPEVSALDTQYSNELYSLPALKTRRARTTIELADGQSFMLAGLINSEDKELLRRIPFIGDIPVLGALFRHTLTERSKTELVIVATVNLIQPVAATQVQLPYIQRSSTLHRFFGVKAKQRPQPWVEAILSDGGFKL</sequence>
<evidence type="ECO:0000256" key="1">
    <source>
        <dbReference type="RuleBase" id="RU004003"/>
    </source>
</evidence>
<evidence type="ECO:0000259" key="3">
    <source>
        <dbReference type="Pfam" id="PF13629"/>
    </source>
</evidence>
<keyword evidence="5" id="KW-1185">Reference proteome</keyword>
<comment type="caution">
    <text evidence="4">The sequence shown here is derived from an EMBL/GenBank/DDBJ whole genome shotgun (WGS) entry which is preliminary data.</text>
</comment>
<reference evidence="5" key="1">
    <citation type="journal article" date="2019" name="Int. J. Syst. Evol. Microbiol.">
        <title>The Global Catalogue of Microorganisms (GCM) 10K type strain sequencing project: providing services to taxonomists for standard genome sequencing and annotation.</title>
        <authorList>
            <consortium name="The Broad Institute Genomics Platform"/>
            <consortium name="The Broad Institute Genome Sequencing Center for Infectious Disease"/>
            <person name="Wu L."/>
            <person name="Ma J."/>
        </authorList>
    </citation>
    <scope>NUCLEOTIDE SEQUENCE [LARGE SCALE GENOMIC DNA]</scope>
    <source>
        <strain evidence="5">JCM 18401</strain>
    </source>
</reference>
<dbReference type="InterPro" id="IPR050810">
    <property type="entry name" value="Bact_Secretion_Sys_Channel"/>
</dbReference>
<dbReference type="RefSeq" id="WP_345337357.1">
    <property type="nucleotide sequence ID" value="NZ_BAABJZ010000106.1"/>
</dbReference>
<name>A0ABP9FGP0_9GAMM</name>
<evidence type="ECO:0000259" key="2">
    <source>
        <dbReference type="Pfam" id="PF00263"/>
    </source>
</evidence>
<dbReference type="InterPro" id="IPR004846">
    <property type="entry name" value="T2SS/T3SS_dom"/>
</dbReference>
<proteinExistence type="inferred from homology"/>
<comment type="similarity">
    <text evidence="1">Belongs to the bacterial secretin family.</text>
</comment>
<accession>A0ABP9FGP0</accession>
<protein>
    <submittedName>
        <fullName evidence="4">Pilus assembly protein N-terminal domain-containing protein</fullName>
    </submittedName>
</protein>
<dbReference type="EMBL" id="BAABJZ010000106">
    <property type="protein sequence ID" value="GAA4902447.1"/>
    <property type="molecule type" value="Genomic_DNA"/>
</dbReference>
<dbReference type="PANTHER" id="PTHR30332">
    <property type="entry name" value="PROBABLE GENERAL SECRETION PATHWAY PROTEIN D"/>
    <property type="match status" value="1"/>
</dbReference>
<dbReference type="InterPro" id="IPR032789">
    <property type="entry name" value="T2SS-T3SS_pil_N"/>
</dbReference>
<feature type="domain" description="Type II/III secretion system secretin-like" evidence="2">
    <location>
        <begin position="245"/>
        <end position="398"/>
    </location>
</feature>
<feature type="domain" description="Pilus formation protein N-terminal" evidence="3">
    <location>
        <begin position="24"/>
        <end position="91"/>
    </location>
</feature>
<evidence type="ECO:0000313" key="5">
    <source>
        <dbReference type="Proteomes" id="UP001499988"/>
    </source>
</evidence>
<evidence type="ECO:0000313" key="4">
    <source>
        <dbReference type="EMBL" id="GAA4902447.1"/>
    </source>
</evidence>
<dbReference type="InterPro" id="IPR001775">
    <property type="entry name" value="GspD/PilQ"/>
</dbReference>
<dbReference type="PRINTS" id="PR00811">
    <property type="entry name" value="BCTERIALGSPD"/>
</dbReference>
<dbReference type="Pfam" id="PF00263">
    <property type="entry name" value="Secretin"/>
    <property type="match status" value="1"/>
</dbReference>
<gene>
    <name evidence="4" type="ORF">GCM10023333_40680</name>
</gene>
<dbReference type="Proteomes" id="UP001499988">
    <property type="component" value="Unassembled WGS sequence"/>
</dbReference>
<organism evidence="4 5">
    <name type="scientific">Ferrimonas pelagia</name>
    <dbReference type="NCBI Taxonomy" id="1177826"/>
    <lineage>
        <taxon>Bacteria</taxon>
        <taxon>Pseudomonadati</taxon>
        <taxon>Pseudomonadota</taxon>
        <taxon>Gammaproteobacteria</taxon>
        <taxon>Alteromonadales</taxon>
        <taxon>Ferrimonadaceae</taxon>
        <taxon>Ferrimonas</taxon>
    </lineage>
</organism>
<dbReference type="Pfam" id="PF13629">
    <property type="entry name" value="T2SS-T3SS_pil_N"/>
    <property type="match status" value="1"/>
</dbReference>
<dbReference type="PANTHER" id="PTHR30332:SF17">
    <property type="entry name" value="TYPE IV PILIATION SYSTEM PROTEIN DR_0774-RELATED"/>
    <property type="match status" value="1"/>
</dbReference>